<dbReference type="InterPro" id="IPR054000">
    <property type="entry name" value="MLKL_N"/>
</dbReference>
<evidence type="ECO:0000313" key="3">
    <source>
        <dbReference type="Proteomes" id="UP000054558"/>
    </source>
</evidence>
<dbReference type="InterPro" id="IPR002589">
    <property type="entry name" value="Macro_dom"/>
</dbReference>
<organism evidence="2 3">
    <name type="scientific">Klebsormidium nitens</name>
    <name type="common">Green alga</name>
    <name type="synonym">Ulothrix nitens</name>
    <dbReference type="NCBI Taxonomy" id="105231"/>
    <lineage>
        <taxon>Eukaryota</taxon>
        <taxon>Viridiplantae</taxon>
        <taxon>Streptophyta</taxon>
        <taxon>Klebsormidiophyceae</taxon>
        <taxon>Klebsormidiales</taxon>
        <taxon>Klebsormidiaceae</taxon>
        <taxon>Klebsormidium</taxon>
    </lineage>
</organism>
<dbReference type="SMART" id="SM00506">
    <property type="entry name" value="A1pp"/>
    <property type="match status" value="1"/>
</dbReference>
<dbReference type="PROSITE" id="PS51154">
    <property type="entry name" value="MACRO"/>
    <property type="match status" value="1"/>
</dbReference>
<name>A0A1Y1I9Y5_KLENI</name>
<dbReference type="CDD" id="cd21037">
    <property type="entry name" value="MLKL_NTD"/>
    <property type="match status" value="1"/>
</dbReference>
<dbReference type="GO" id="GO:0007166">
    <property type="term" value="P:cell surface receptor signaling pathway"/>
    <property type="evidence" value="ECO:0007669"/>
    <property type="project" value="InterPro"/>
</dbReference>
<evidence type="ECO:0000259" key="1">
    <source>
        <dbReference type="PROSITE" id="PS51154"/>
    </source>
</evidence>
<feature type="domain" description="Macro" evidence="1">
    <location>
        <begin position="274"/>
        <end position="502"/>
    </location>
</feature>
<dbReference type="InterPro" id="IPR043472">
    <property type="entry name" value="Macro_dom-like"/>
</dbReference>
<dbReference type="InterPro" id="IPR036537">
    <property type="entry name" value="Adaptor_Cbl_N_dom_sf"/>
</dbReference>
<proteinExistence type="predicted"/>
<dbReference type="Gene3D" id="3.40.220.10">
    <property type="entry name" value="Leucine Aminopeptidase, subunit E, domain 1"/>
    <property type="match status" value="1"/>
</dbReference>
<dbReference type="SUPFAM" id="SSF52949">
    <property type="entry name" value="Macro domain-like"/>
    <property type="match status" value="1"/>
</dbReference>
<sequence>MAFLLGRCGSFKQGTAAVKGEEKLTATPASGRAPEFTAGISIAPSALDSLQTVDSTGPVPQWLIKFNAFAEVAEDKAEKLQAITAMVPPNLIEKLDLIPAVGNVVENLLGSAWEIGQSLPWAGVIFKVMDSIHKGVKEVRLNKANFAKLQSVIAQIRDVLKEPEMSKSLQGLPQSADSALQSLVQSLVDAHAFMVKFQGQGTIMYFLSLSGGTQRFQDLSDGIKEAYEALRAMLDLHTHTLLKNLHVPDYKEDLEEIKALQRQLLDDFHSAWGMAKLRFELSATCQLVLQQGDISMWFLDRDTDAIVNPTNQAMKPGGVACNGVIHAGAGKELWRYIENNIPVRKEHMLRYECCDVEARSEQPAPVKAPCPSCDKVAERRGKLQEVRLGFLQACTTEGFGLFARRIVHTVGNAFNGMRRDEAVSRMRTVYENCLKEANKGGLIRYLAFPALSCGTIGLPPKYAAEVAIEACKKEAGNLKEIHFVLQDKRAWVAWSTVAANYKPGTDSGDAFGGAIQVNNFGNLATNHKPGTHSTDVDPFEGTIHAKKFDNLP</sequence>
<reference evidence="2 3" key="1">
    <citation type="journal article" date="2014" name="Nat. Commun.">
        <title>Klebsormidium flaccidum genome reveals primary factors for plant terrestrial adaptation.</title>
        <authorList>
            <person name="Hori K."/>
            <person name="Maruyama F."/>
            <person name="Fujisawa T."/>
            <person name="Togashi T."/>
            <person name="Yamamoto N."/>
            <person name="Seo M."/>
            <person name="Sato S."/>
            <person name="Yamada T."/>
            <person name="Mori H."/>
            <person name="Tajima N."/>
            <person name="Moriyama T."/>
            <person name="Ikeuchi M."/>
            <person name="Watanabe M."/>
            <person name="Wada H."/>
            <person name="Kobayashi K."/>
            <person name="Saito M."/>
            <person name="Masuda T."/>
            <person name="Sasaki-Sekimoto Y."/>
            <person name="Mashiguchi K."/>
            <person name="Awai K."/>
            <person name="Shimojima M."/>
            <person name="Masuda S."/>
            <person name="Iwai M."/>
            <person name="Nobusawa T."/>
            <person name="Narise T."/>
            <person name="Kondo S."/>
            <person name="Saito H."/>
            <person name="Sato R."/>
            <person name="Murakawa M."/>
            <person name="Ihara Y."/>
            <person name="Oshima-Yamada Y."/>
            <person name="Ohtaka K."/>
            <person name="Satoh M."/>
            <person name="Sonobe K."/>
            <person name="Ishii M."/>
            <person name="Ohtani R."/>
            <person name="Kanamori-Sato M."/>
            <person name="Honoki R."/>
            <person name="Miyazaki D."/>
            <person name="Mochizuki H."/>
            <person name="Umetsu J."/>
            <person name="Higashi K."/>
            <person name="Shibata D."/>
            <person name="Kamiya Y."/>
            <person name="Sato N."/>
            <person name="Nakamura Y."/>
            <person name="Tabata S."/>
            <person name="Ida S."/>
            <person name="Kurokawa K."/>
            <person name="Ohta H."/>
        </authorList>
    </citation>
    <scope>NUCLEOTIDE SEQUENCE [LARGE SCALE GENOMIC DNA]</scope>
    <source>
        <strain evidence="2 3">NIES-2285</strain>
    </source>
</reference>
<keyword evidence="3" id="KW-1185">Reference proteome</keyword>
<dbReference type="Pfam" id="PF22215">
    <property type="entry name" value="MLKL_N"/>
    <property type="match status" value="1"/>
</dbReference>
<dbReference type="EMBL" id="DF237325">
    <property type="protein sequence ID" value="GAQ87775.1"/>
    <property type="molecule type" value="Genomic_DNA"/>
</dbReference>
<dbReference type="PANTHER" id="PTHR11106">
    <property type="entry name" value="GANGLIOSIDE INDUCED DIFFERENTIATION ASSOCIATED PROTEIN 2-RELATED"/>
    <property type="match status" value="1"/>
</dbReference>
<dbReference type="Gene3D" id="1.20.930.20">
    <property type="entry name" value="Adaptor protein Cbl, N-terminal domain"/>
    <property type="match status" value="1"/>
</dbReference>
<accession>A0A1Y1I9Y5</accession>
<dbReference type="Pfam" id="PF01661">
    <property type="entry name" value="Macro"/>
    <property type="match status" value="1"/>
</dbReference>
<dbReference type="OrthoDB" id="6133115at2759"/>
<dbReference type="Proteomes" id="UP000054558">
    <property type="component" value="Unassembled WGS sequence"/>
</dbReference>
<protein>
    <recommendedName>
        <fullName evidence="1">Macro domain-containing protein</fullName>
    </recommendedName>
</protein>
<dbReference type="STRING" id="105231.A0A1Y1I9Y5"/>
<dbReference type="PANTHER" id="PTHR11106:SF27">
    <property type="entry name" value="MACRO DOMAIN-CONTAINING PROTEIN"/>
    <property type="match status" value="1"/>
</dbReference>
<evidence type="ECO:0000313" key="2">
    <source>
        <dbReference type="EMBL" id="GAQ87775.1"/>
    </source>
</evidence>
<dbReference type="InterPro" id="IPR059179">
    <property type="entry name" value="MLKL-like_MCAfunc"/>
</dbReference>
<gene>
    <name evidence="2" type="ORF">KFL_003760080</name>
</gene>
<dbReference type="AlphaFoldDB" id="A0A1Y1I9Y5"/>